<reference evidence="1 2" key="1">
    <citation type="submission" date="2019-01" db="EMBL/GenBank/DDBJ databases">
        <title>A draft genome assembly of the solar-powered sea slug Elysia chlorotica.</title>
        <authorList>
            <person name="Cai H."/>
            <person name="Li Q."/>
            <person name="Fang X."/>
            <person name="Li J."/>
            <person name="Curtis N.E."/>
            <person name="Altenburger A."/>
            <person name="Shibata T."/>
            <person name="Feng M."/>
            <person name="Maeda T."/>
            <person name="Schwartz J.A."/>
            <person name="Shigenobu S."/>
            <person name="Lundholm N."/>
            <person name="Nishiyama T."/>
            <person name="Yang H."/>
            <person name="Hasebe M."/>
            <person name="Li S."/>
            <person name="Pierce S.K."/>
            <person name="Wang J."/>
        </authorList>
    </citation>
    <scope>NUCLEOTIDE SEQUENCE [LARGE SCALE GENOMIC DNA]</scope>
    <source>
        <strain evidence="1">EC2010</strain>
        <tissue evidence="1">Whole organism of an adult</tissue>
    </source>
</reference>
<accession>A0A433TWN8</accession>
<dbReference type="EMBL" id="RQTK01000154">
    <property type="protein sequence ID" value="RUS85996.1"/>
    <property type="molecule type" value="Genomic_DNA"/>
</dbReference>
<keyword evidence="2" id="KW-1185">Reference proteome</keyword>
<comment type="caution">
    <text evidence="1">The sequence shown here is derived from an EMBL/GenBank/DDBJ whole genome shotgun (WGS) entry which is preliminary data.</text>
</comment>
<organism evidence="1 2">
    <name type="scientific">Elysia chlorotica</name>
    <name type="common">Eastern emerald elysia</name>
    <name type="synonym">Sea slug</name>
    <dbReference type="NCBI Taxonomy" id="188477"/>
    <lineage>
        <taxon>Eukaryota</taxon>
        <taxon>Metazoa</taxon>
        <taxon>Spiralia</taxon>
        <taxon>Lophotrochozoa</taxon>
        <taxon>Mollusca</taxon>
        <taxon>Gastropoda</taxon>
        <taxon>Heterobranchia</taxon>
        <taxon>Euthyneura</taxon>
        <taxon>Panpulmonata</taxon>
        <taxon>Sacoglossa</taxon>
        <taxon>Placobranchoidea</taxon>
        <taxon>Plakobranchidae</taxon>
        <taxon>Elysia</taxon>
    </lineage>
</organism>
<proteinExistence type="predicted"/>
<gene>
    <name evidence="1" type="ORF">EGW08_006266</name>
</gene>
<dbReference type="AlphaFoldDB" id="A0A433TWN8"/>
<protein>
    <submittedName>
        <fullName evidence="1">Uncharacterized protein</fullName>
    </submittedName>
</protein>
<dbReference type="Proteomes" id="UP000271974">
    <property type="component" value="Unassembled WGS sequence"/>
</dbReference>
<sequence>MAVVKISGAQDLVGAILGAILCGFCANDGGCASVRPTRFLAARRRDLGLQGEPVWVLGGREVTIATLLAVDNVDDTVAVAADALVDTGAVGSFLSPWTTTRIVCPWSPHRVLRVLSPWFHSNSRLLPFAHAPGGPMCRVETLRERSHYENEDVRRRRRRGTRRYSNYTSVPFGIPTWATRGYFPFSRRLATGGALCRDVSLDLGLDGGSPDVHWLPGSGRAGNSGDTGALETLRSNRL</sequence>
<name>A0A433TWN8_ELYCH</name>
<evidence type="ECO:0000313" key="1">
    <source>
        <dbReference type="EMBL" id="RUS85996.1"/>
    </source>
</evidence>
<evidence type="ECO:0000313" key="2">
    <source>
        <dbReference type="Proteomes" id="UP000271974"/>
    </source>
</evidence>